<evidence type="ECO:0000313" key="1">
    <source>
        <dbReference type="EMBL" id="MBX67593.1"/>
    </source>
</evidence>
<accession>A0A2P2QKU6</accession>
<protein>
    <submittedName>
        <fullName evidence="1">Uncharacterized protein</fullName>
    </submittedName>
</protein>
<organism evidence="1">
    <name type="scientific">Rhizophora mucronata</name>
    <name type="common">Asiatic mangrove</name>
    <dbReference type="NCBI Taxonomy" id="61149"/>
    <lineage>
        <taxon>Eukaryota</taxon>
        <taxon>Viridiplantae</taxon>
        <taxon>Streptophyta</taxon>
        <taxon>Embryophyta</taxon>
        <taxon>Tracheophyta</taxon>
        <taxon>Spermatophyta</taxon>
        <taxon>Magnoliopsida</taxon>
        <taxon>eudicotyledons</taxon>
        <taxon>Gunneridae</taxon>
        <taxon>Pentapetalae</taxon>
        <taxon>rosids</taxon>
        <taxon>fabids</taxon>
        <taxon>Malpighiales</taxon>
        <taxon>Rhizophoraceae</taxon>
        <taxon>Rhizophora</taxon>
    </lineage>
</organism>
<dbReference type="AlphaFoldDB" id="A0A2P2QKU6"/>
<sequence length="20" mass="2195">MAMSLTLVAEVKVSRFLELG</sequence>
<proteinExistence type="predicted"/>
<dbReference type="EMBL" id="GGEC01087109">
    <property type="protein sequence ID" value="MBX67593.1"/>
    <property type="molecule type" value="Transcribed_RNA"/>
</dbReference>
<reference evidence="1" key="1">
    <citation type="submission" date="2018-02" db="EMBL/GenBank/DDBJ databases">
        <title>Rhizophora mucronata_Transcriptome.</title>
        <authorList>
            <person name="Meera S.P."/>
            <person name="Sreeshan A."/>
            <person name="Augustine A."/>
        </authorList>
    </citation>
    <scope>NUCLEOTIDE SEQUENCE</scope>
    <source>
        <tissue evidence="1">Leaf</tissue>
    </source>
</reference>
<name>A0A2P2QKU6_RHIMU</name>